<dbReference type="AlphaFoldDB" id="Q13FI3"/>
<keyword evidence="2" id="KW-1185">Reference proteome</keyword>
<proteinExistence type="predicted"/>
<organism evidence="1 2">
    <name type="scientific">Paraburkholderia xenovorans (strain LB400)</name>
    <dbReference type="NCBI Taxonomy" id="266265"/>
    <lineage>
        <taxon>Bacteria</taxon>
        <taxon>Pseudomonadati</taxon>
        <taxon>Pseudomonadota</taxon>
        <taxon>Betaproteobacteria</taxon>
        <taxon>Burkholderiales</taxon>
        <taxon>Burkholderiaceae</taxon>
        <taxon>Paraburkholderia</taxon>
    </lineage>
</organism>
<protein>
    <submittedName>
        <fullName evidence="1">Uncharacterized protein</fullName>
    </submittedName>
</protein>
<sequence length="117" mass="12717">MHGLLLEFGVSLPTGRAVVARLPAAPAATAPHCDLRATPCPFQVSMSGMRLHSDAFARSAEKGRQAPDVPPIPRTDVFATQHAWQWLPLNLATPLIPPVEPLRSREQLVRASVQVVR</sequence>
<evidence type="ECO:0000313" key="2">
    <source>
        <dbReference type="Proteomes" id="UP000001817"/>
    </source>
</evidence>
<dbReference type="KEGG" id="bxe:Bxe_C1297"/>
<name>Q13FI3_PARXL</name>
<reference evidence="1 2" key="1">
    <citation type="journal article" date="2006" name="Proc. Natl. Acad. Sci. U.S.A.">
        <title>Burkholderia xenovorans LB400 harbors a multi-replicon, 9.73-Mbp genome shaped for versatility.</title>
        <authorList>
            <person name="Chain P.S."/>
            <person name="Denef V.J."/>
            <person name="Konstantinidis K.T."/>
            <person name="Vergez L.M."/>
            <person name="Agullo L."/>
            <person name="Reyes V.L."/>
            <person name="Hauser L."/>
            <person name="Cordova M."/>
            <person name="Gomez L."/>
            <person name="Gonzalez M."/>
            <person name="Land M."/>
            <person name="Lao V."/>
            <person name="Larimer F."/>
            <person name="LiPuma J.J."/>
            <person name="Mahenthiralingam E."/>
            <person name="Malfatti S.A."/>
            <person name="Marx C.J."/>
            <person name="Parnell J.J."/>
            <person name="Ramette A."/>
            <person name="Richardson P."/>
            <person name="Seeger M."/>
            <person name="Smith D."/>
            <person name="Spilker T."/>
            <person name="Sul W.J."/>
            <person name="Tsoi T.V."/>
            <person name="Ulrich L.E."/>
            <person name="Zhulin I.B."/>
            <person name="Tiedje J.M."/>
        </authorList>
    </citation>
    <scope>NUCLEOTIDE SEQUENCE [LARGE SCALE GENOMIC DNA]</scope>
    <source>
        <strain evidence="1 2">LB400</strain>
    </source>
</reference>
<evidence type="ECO:0000313" key="1">
    <source>
        <dbReference type="EMBL" id="ABE37156.1"/>
    </source>
</evidence>
<gene>
    <name evidence="1" type="ORF">Bxe_C1297</name>
</gene>
<dbReference type="EMBL" id="CP000272">
    <property type="protein sequence ID" value="ABE37156.1"/>
    <property type="molecule type" value="Genomic_DNA"/>
</dbReference>
<accession>Q13FI3</accession>
<dbReference type="Proteomes" id="UP000001817">
    <property type="component" value="Chromosome 3"/>
</dbReference>